<dbReference type="GO" id="GO:0006890">
    <property type="term" value="P:retrograde vesicle-mediated transport, Golgi to endoplasmic reticulum"/>
    <property type="evidence" value="ECO:0007669"/>
    <property type="project" value="InterPro"/>
</dbReference>
<dbReference type="GO" id="GO:0015031">
    <property type="term" value="P:protein transport"/>
    <property type="evidence" value="ECO:0007669"/>
    <property type="project" value="UniProtKB-KW"/>
</dbReference>
<evidence type="ECO:0000256" key="11">
    <source>
        <dbReference type="SAM" id="MobiDB-lite"/>
    </source>
</evidence>
<evidence type="ECO:0000256" key="8">
    <source>
        <dbReference type="ARBA" id="ARBA00049598"/>
    </source>
</evidence>
<evidence type="ECO:0000256" key="4">
    <source>
        <dbReference type="ARBA" id="ARBA00022771"/>
    </source>
</evidence>
<dbReference type="GO" id="GO:0000492">
    <property type="term" value="P:box C/D snoRNP assembly"/>
    <property type="evidence" value="ECO:0007669"/>
    <property type="project" value="TreeGrafter"/>
</dbReference>
<feature type="region of interest" description="Disordered" evidence="11">
    <location>
        <begin position="638"/>
        <end position="672"/>
    </location>
</feature>
<evidence type="ECO:0000256" key="2">
    <source>
        <dbReference type="ARBA" id="ARBA00022448"/>
    </source>
</evidence>
<dbReference type="EMBL" id="JAUJLE010000123">
    <property type="protein sequence ID" value="KAK0979279.1"/>
    <property type="molecule type" value="Genomic_DNA"/>
</dbReference>
<dbReference type="GO" id="GO:0005783">
    <property type="term" value="C:endoplasmic reticulum"/>
    <property type="evidence" value="ECO:0007669"/>
    <property type="project" value="UniProtKB-SubCell"/>
</dbReference>
<evidence type="ECO:0000256" key="10">
    <source>
        <dbReference type="PROSITE-ProRule" id="PRU00453"/>
    </source>
</evidence>
<keyword evidence="7" id="KW-0653">Protein transport</keyword>
<keyword evidence="4 10" id="KW-0863">Zinc-finger</keyword>
<organism evidence="13 14">
    <name type="scientific">Friedmanniomyces endolithicus</name>
    <dbReference type="NCBI Taxonomy" id="329885"/>
    <lineage>
        <taxon>Eukaryota</taxon>
        <taxon>Fungi</taxon>
        <taxon>Dikarya</taxon>
        <taxon>Ascomycota</taxon>
        <taxon>Pezizomycotina</taxon>
        <taxon>Dothideomycetes</taxon>
        <taxon>Dothideomycetidae</taxon>
        <taxon>Mycosphaerellales</taxon>
        <taxon>Teratosphaeriaceae</taxon>
        <taxon>Friedmanniomyces</taxon>
    </lineage>
</organism>
<comment type="caution">
    <text evidence="13">The sequence shown here is derived from an EMBL/GenBank/DDBJ whole genome shotgun (WGS) entry which is preliminary data.</text>
</comment>
<dbReference type="Pfam" id="PF08314">
    <property type="entry name" value="Sec39"/>
    <property type="match status" value="1"/>
</dbReference>
<dbReference type="PANTHER" id="PTHR13483:SF11">
    <property type="entry name" value="ZINC FINGER HIT DOMAIN-CONTAINING PROTEIN 3"/>
    <property type="match status" value="1"/>
</dbReference>
<evidence type="ECO:0000313" key="13">
    <source>
        <dbReference type="EMBL" id="KAK0979279.1"/>
    </source>
</evidence>
<dbReference type="InterPro" id="IPR013244">
    <property type="entry name" value="Sec39_domain"/>
</dbReference>
<protein>
    <recommendedName>
        <fullName evidence="12">HIT-type domain-containing protein</fullName>
    </recommendedName>
</protein>
<dbReference type="Gene3D" id="3.30.60.190">
    <property type="match status" value="1"/>
</dbReference>
<feature type="domain" description="HIT-type" evidence="12">
    <location>
        <begin position="282"/>
        <end position="317"/>
    </location>
</feature>
<keyword evidence="14" id="KW-1185">Reference proteome</keyword>
<dbReference type="GO" id="GO:0005634">
    <property type="term" value="C:nucleus"/>
    <property type="evidence" value="ECO:0007669"/>
    <property type="project" value="TreeGrafter"/>
</dbReference>
<proteinExistence type="inferred from homology"/>
<name>A0AAN6KFQ0_9PEZI</name>
<dbReference type="Pfam" id="PF25790">
    <property type="entry name" value="BCD1"/>
    <property type="match status" value="1"/>
</dbReference>
<evidence type="ECO:0000256" key="9">
    <source>
        <dbReference type="ARBA" id="ARBA00049654"/>
    </source>
</evidence>
<evidence type="ECO:0000256" key="7">
    <source>
        <dbReference type="ARBA" id="ARBA00022927"/>
    </source>
</evidence>
<dbReference type="PANTHER" id="PTHR13483">
    <property type="entry name" value="BOX C_D SNORNA PROTEIN 1-RELATED"/>
    <property type="match status" value="1"/>
</dbReference>
<keyword evidence="6" id="KW-0862">Zinc</keyword>
<dbReference type="GO" id="GO:0008270">
    <property type="term" value="F:zinc ion binding"/>
    <property type="evidence" value="ECO:0007669"/>
    <property type="project" value="UniProtKB-UniRule"/>
</dbReference>
<dbReference type="Proteomes" id="UP001175353">
    <property type="component" value="Unassembled WGS sequence"/>
</dbReference>
<comment type="subcellular location">
    <subcellularLocation>
        <location evidence="1">Endoplasmic reticulum</location>
    </subcellularLocation>
</comment>
<dbReference type="AlphaFoldDB" id="A0AAN6KFQ0"/>
<dbReference type="GO" id="GO:0048254">
    <property type="term" value="P:snoRNA localization"/>
    <property type="evidence" value="ECO:0007669"/>
    <property type="project" value="TreeGrafter"/>
</dbReference>
<reference evidence="13" key="1">
    <citation type="submission" date="2023-06" db="EMBL/GenBank/DDBJ databases">
        <title>Black Yeasts Isolated from many extreme environments.</title>
        <authorList>
            <person name="Coleine C."/>
            <person name="Stajich J.E."/>
            <person name="Selbmann L."/>
        </authorList>
    </citation>
    <scope>NUCLEOTIDE SEQUENCE</scope>
    <source>
        <strain evidence="13">CCFEE 5200</strain>
    </source>
</reference>
<gene>
    <name evidence="13" type="ORF">LTR91_012638</name>
</gene>
<dbReference type="CDD" id="cd23023">
    <property type="entry name" value="zf-HIT_BCD1"/>
    <property type="match status" value="1"/>
</dbReference>
<evidence type="ECO:0000256" key="6">
    <source>
        <dbReference type="ARBA" id="ARBA00022833"/>
    </source>
</evidence>
<dbReference type="GO" id="GO:0070761">
    <property type="term" value="C:pre-snoRNP complex"/>
    <property type="evidence" value="ECO:0007669"/>
    <property type="project" value="TreeGrafter"/>
</dbReference>
<dbReference type="PROSITE" id="PS51083">
    <property type="entry name" value="ZF_HIT"/>
    <property type="match status" value="1"/>
</dbReference>
<comment type="function">
    <text evidence="8">Required for box C/D snoRNAs accumulation involved in snoRNA processing, snoRNA transport to the nucleolus and ribosome biogenesis.</text>
</comment>
<evidence type="ECO:0000313" key="14">
    <source>
        <dbReference type="Proteomes" id="UP001175353"/>
    </source>
</evidence>
<keyword evidence="3" id="KW-0479">Metal-binding</keyword>
<evidence type="ECO:0000256" key="3">
    <source>
        <dbReference type="ARBA" id="ARBA00022723"/>
    </source>
</evidence>
<dbReference type="GO" id="GO:0000463">
    <property type="term" value="P:maturation of LSU-rRNA from tricistronic rRNA transcript (SSU-rRNA, 5.8S rRNA, LSU-rRNA)"/>
    <property type="evidence" value="ECO:0007669"/>
    <property type="project" value="TreeGrafter"/>
</dbReference>
<accession>A0AAN6KFQ0</accession>
<dbReference type="InterPro" id="IPR051639">
    <property type="entry name" value="BCD1"/>
</dbReference>
<dbReference type="InterPro" id="IPR007529">
    <property type="entry name" value="Znf_HIT"/>
</dbReference>
<feature type="compositionally biased region" description="Basic and acidic residues" evidence="11">
    <location>
        <begin position="638"/>
        <end position="653"/>
    </location>
</feature>
<feature type="compositionally biased region" description="Polar residues" evidence="11">
    <location>
        <begin position="482"/>
        <end position="493"/>
    </location>
</feature>
<feature type="region of interest" description="Disordered" evidence="11">
    <location>
        <begin position="458"/>
        <end position="502"/>
    </location>
</feature>
<dbReference type="InterPro" id="IPR057721">
    <property type="entry name" value="BCD1_alpha/beta"/>
</dbReference>
<evidence type="ECO:0000259" key="12">
    <source>
        <dbReference type="PROSITE" id="PS51083"/>
    </source>
</evidence>
<comment type="similarity">
    <text evidence="9">Belongs to the BCD1 family.</text>
</comment>
<keyword evidence="2" id="KW-0813">Transport</keyword>
<sequence length="686" mass="77244">MAKQLSSAQCILLTVHYASSANIKALHSFTPTRSDVLEPDLILRILLTYLPESVEPREYSSYVEEVASRLYLDYEREEVDVDLSPVKHLSEEQAEKQVKRLHLREYKPMIFPPSASNDLFNRFLISRGLLMDEQAGLLNLVPHLVEPFLSRNDYLRTWYISVVLPIVRLELDYYGDQPDSKVPQMSLSDLANQDSAKGIEFLLRKALEMDGTVPMVEHSNTSIKAPPVLSHHSRGRICKSCMSRHDFAPYSRNARVNDRVYERRTKMVGACSVGVSLGRPQLLCCFYTEKPKYKCPRCKVQTCSLSCYKKHQQRASCSGKRDPAAYLRKSQLATPAGLDQDFNYLKGIEHHVDQANETLLKPADEGTHQSFRTVATGWRPDSRLQRYLTENCINIEHAPRGLQRQRENTTRSTKSNRVLWTVEWSMESGEREVHHGCTESSSLADLFTESRIGRRVSADSRADEVDNRQSKRRKRLDEVATSLETATASTVNEPNVDRSAPDLDAQPRLIEAEDHEMEAVSVETSAHSASRAGNLAKLKSEETSLKRDGSAAELAIVEDEVQQKATLPSRHFYLLRPATTGTSKVLIPLHGQATLTECLKNRTIQEYPTLFVLPASPHALPTGFMLHDDYIRSVNEDDAEVTRHTQSTDRQRAGLESGSEGQQTAAGSAPLDAQGILNMLKRDVRS</sequence>
<keyword evidence="5" id="KW-0256">Endoplasmic reticulum</keyword>
<evidence type="ECO:0000256" key="5">
    <source>
        <dbReference type="ARBA" id="ARBA00022824"/>
    </source>
</evidence>
<feature type="compositionally biased region" description="Basic and acidic residues" evidence="11">
    <location>
        <begin position="458"/>
        <end position="469"/>
    </location>
</feature>
<dbReference type="SUPFAM" id="SSF144232">
    <property type="entry name" value="HIT/MYND zinc finger-like"/>
    <property type="match status" value="1"/>
</dbReference>
<evidence type="ECO:0000256" key="1">
    <source>
        <dbReference type="ARBA" id="ARBA00004240"/>
    </source>
</evidence>